<dbReference type="InterPro" id="IPR029058">
    <property type="entry name" value="AB_hydrolase_fold"/>
</dbReference>
<comment type="caution">
    <text evidence="1">The sequence shown here is derived from an EMBL/GenBank/DDBJ whole genome shotgun (WGS) entry which is preliminary data.</text>
</comment>
<dbReference type="EMBL" id="LNZH02000193">
    <property type="protein sequence ID" value="OCB87262.1"/>
    <property type="molecule type" value="Genomic_DNA"/>
</dbReference>
<name>A0A9Q5HWY3_SANBA</name>
<dbReference type="Gene3D" id="3.40.50.1820">
    <property type="entry name" value="alpha/beta hydrolase"/>
    <property type="match status" value="1"/>
</dbReference>
<evidence type="ECO:0000313" key="2">
    <source>
        <dbReference type="Proteomes" id="UP000757232"/>
    </source>
</evidence>
<gene>
    <name evidence="1" type="ORF">A7U60_g5589</name>
</gene>
<evidence type="ECO:0008006" key="3">
    <source>
        <dbReference type="Google" id="ProtNLM"/>
    </source>
</evidence>
<dbReference type="OrthoDB" id="5311491at2759"/>
<keyword evidence="2" id="KW-1185">Reference proteome</keyword>
<dbReference type="AlphaFoldDB" id="A0A9Q5HWY3"/>
<reference evidence="1" key="1">
    <citation type="submission" date="2016-06" db="EMBL/GenBank/DDBJ databases">
        <title>Draft Genome sequence of the fungus Inonotus baumii.</title>
        <authorList>
            <person name="Zhu H."/>
            <person name="Lin W."/>
        </authorList>
    </citation>
    <scope>NUCLEOTIDE SEQUENCE</scope>
    <source>
        <strain evidence="1">821</strain>
    </source>
</reference>
<organism evidence="1 2">
    <name type="scientific">Sanghuangporus baumii</name>
    <name type="common">Phellinus baumii</name>
    <dbReference type="NCBI Taxonomy" id="108892"/>
    <lineage>
        <taxon>Eukaryota</taxon>
        <taxon>Fungi</taxon>
        <taxon>Dikarya</taxon>
        <taxon>Basidiomycota</taxon>
        <taxon>Agaricomycotina</taxon>
        <taxon>Agaricomycetes</taxon>
        <taxon>Hymenochaetales</taxon>
        <taxon>Hymenochaetaceae</taxon>
        <taxon>Sanghuangporus</taxon>
    </lineage>
</organism>
<accession>A0A9Q5HWY3</accession>
<protein>
    <recommendedName>
        <fullName evidence="3">AB hydrolase-1 domain-containing protein</fullName>
    </recommendedName>
</protein>
<dbReference type="Proteomes" id="UP000757232">
    <property type="component" value="Unassembled WGS sequence"/>
</dbReference>
<proteinExistence type="predicted"/>
<sequence length="335" mass="38770">MPSDLHIISAETFQRLISLAPQHNFRLIALNRRDYIGSAPFNESELSILNSADESKHRQFLYDRGLEIAYFLLWIVNELEIPRIRFYGNKGGLALLGWSLGNVTSIAFLANLEKYPREVTRVLEPYLRHFCIYEAVYQFLGLPSPEGAYHPLWDDEISLERKPAVIDDWFTSYYNHPYFSHPPESSRRDFSALHPRFPPKQVKPSTNTNRTPEELAAMTDPNPVMRSEIAFYFVVRESTLYEQYKAALTSSLKLTPTSPATPFLFPDFKISVVNGTRTVWNIIWTAWEMQKDLERWKNEGMNVRPVNFITIEGANHFALWDEPEVLMKTLASCLA</sequence>
<dbReference type="SUPFAM" id="SSF53474">
    <property type="entry name" value="alpha/beta-Hydrolases"/>
    <property type="match status" value="1"/>
</dbReference>
<evidence type="ECO:0000313" key="1">
    <source>
        <dbReference type="EMBL" id="OCB87262.1"/>
    </source>
</evidence>